<keyword evidence="2" id="KW-1185">Reference proteome</keyword>
<dbReference type="Proteomes" id="UP000593576">
    <property type="component" value="Unassembled WGS sequence"/>
</dbReference>
<proteinExistence type="predicted"/>
<evidence type="ECO:0000313" key="1">
    <source>
        <dbReference type="EMBL" id="MBA0869255.1"/>
    </source>
</evidence>
<sequence>MMCPKYGGGAEKTNHVFRSCPTSEDVWELVGEHSRSRWGVVAKNTLGKVVASRSMIHADAIATKSLRNGEEFCLEVMILRFIVRITEEEWIRELDEGLVLARKDQLEINDREVDSTFEKLWWKQQKICNK</sequence>
<dbReference type="AlphaFoldDB" id="A0A7J9MDR8"/>
<organism evidence="1 2">
    <name type="scientific">Gossypium schwendimanii</name>
    <name type="common">Cotton</name>
    <dbReference type="NCBI Taxonomy" id="34291"/>
    <lineage>
        <taxon>Eukaryota</taxon>
        <taxon>Viridiplantae</taxon>
        <taxon>Streptophyta</taxon>
        <taxon>Embryophyta</taxon>
        <taxon>Tracheophyta</taxon>
        <taxon>Spermatophyta</taxon>
        <taxon>Magnoliopsida</taxon>
        <taxon>eudicotyledons</taxon>
        <taxon>Gunneridae</taxon>
        <taxon>Pentapetalae</taxon>
        <taxon>rosids</taxon>
        <taxon>malvids</taxon>
        <taxon>Malvales</taxon>
        <taxon>Malvaceae</taxon>
        <taxon>Malvoideae</taxon>
        <taxon>Gossypium</taxon>
    </lineage>
</organism>
<comment type="caution">
    <text evidence="1">The sequence shown here is derived from an EMBL/GenBank/DDBJ whole genome shotgun (WGS) entry which is preliminary data.</text>
</comment>
<accession>A0A7J9MDR8</accession>
<name>A0A7J9MDR8_GOSSC</name>
<reference evidence="1 2" key="1">
    <citation type="journal article" date="2019" name="Genome Biol. Evol.">
        <title>Insights into the evolution of the New World diploid cottons (Gossypium, subgenus Houzingenia) based on genome sequencing.</title>
        <authorList>
            <person name="Grover C.E."/>
            <person name="Arick M.A. 2nd"/>
            <person name="Thrash A."/>
            <person name="Conover J.L."/>
            <person name="Sanders W.S."/>
            <person name="Peterson D.G."/>
            <person name="Frelichowski J.E."/>
            <person name="Scheffler J.A."/>
            <person name="Scheffler B.E."/>
            <person name="Wendel J.F."/>
        </authorList>
    </citation>
    <scope>NUCLEOTIDE SEQUENCE [LARGE SCALE GENOMIC DNA]</scope>
    <source>
        <strain evidence="1">1</strain>
        <tissue evidence="1">Leaf</tissue>
    </source>
</reference>
<protein>
    <submittedName>
        <fullName evidence="1">Uncharacterized protein</fullName>
    </submittedName>
</protein>
<evidence type="ECO:0000313" key="2">
    <source>
        <dbReference type="Proteomes" id="UP000593576"/>
    </source>
</evidence>
<gene>
    <name evidence="1" type="ORF">Goshw_025613</name>
</gene>
<dbReference type="EMBL" id="JABFAF010000010">
    <property type="protein sequence ID" value="MBA0869255.1"/>
    <property type="molecule type" value="Genomic_DNA"/>
</dbReference>